<comment type="caution">
    <text evidence="8">The sequence shown here is derived from an EMBL/GenBank/DDBJ whole genome shotgun (WGS) entry which is preliminary data.</text>
</comment>
<dbReference type="SUPFAM" id="SSF88713">
    <property type="entry name" value="Glycoside hydrolase/deacetylase"/>
    <property type="match status" value="1"/>
</dbReference>
<keyword evidence="2 5" id="KW-0119">Carbohydrate metabolism</keyword>
<evidence type="ECO:0008006" key="10">
    <source>
        <dbReference type="Google" id="ProtNLM"/>
    </source>
</evidence>
<reference evidence="9" key="1">
    <citation type="journal article" date="2017" name="Appl. Environ. Microbiol.">
        <title>Genomic analysis of Calderihabitans maritimus KKC1, a thermophilic hydrogenogenic carboxydotrophic bacterium isolated from marine sediment.</title>
        <authorList>
            <person name="Omae K."/>
            <person name="Yoneda Y."/>
            <person name="Fukuyama Y."/>
            <person name="Yoshida T."/>
            <person name="Sako Y."/>
        </authorList>
    </citation>
    <scope>NUCLEOTIDE SEQUENCE [LARGE SCALE GENOMIC DNA]</scope>
    <source>
        <strain evidence="9">KKC1</strain>
    </source>
</reference>
<dbReference type="RefSeq" id="WP_088553097.1">
    <property type="nucleotide sequence ID" value="NZ_BDGJ01000020.1"/>
</dbReference>
<protein>
    <recommendedName>
        <fullName evidence="10">Glycoside hydrolase</fullName>
    </recommendedName>
</protein>
<keyword evidence="9" id="KW-1185">Reference proteome</keyword>
<dbReference type="PANTHER" id="PTHR41695:SF1">
    <property type="entry name" value="1,4-ALPHA-GLUCAN BRANCHING ENZYME TK1436"/>
    <property type="match status" value="1"/>
</dbReference>
<accession>A0A1Z5HQM4</accession>
<dbReference type="Proteomes" id="UP000197032">
    <property type="component" value="Unassembled WGS sequence"/>
</dbReference>
<feature type="binding site" evidence="4">
    <location>
        <position position="404"/>
    </location>
    <ligand>
        <name>substrate</name>
    </ligand>
</feature>
<proteinExistence type="inferred from homology"/>
<dbReference type="InterPro" id="IPR004300">
    <property type="entry name" value="Glyco_hydro_57_N"/>
</dbReference>
<evidence type="ECO:0000313" key="9">
    <source>
        <dbReference type="Proteomes" id="UP000197032"/>
    </source>
</evidence>
<dbReference type="OrthoDB" id="9803279at2"/>
<dbReference type="GO" id="GO:0030979">
    <property type="term" value="P:alpha-glucan biosynthetic process"/>
    <property type="evidence" value="ECO:0007669"/>
    <property type="project" value="InterPro"/>
</dbReference>
<evidence type="ECO:0000313" key="8">
    <source>
        <dbReference type="EMBL" id="GAW91580.1"/>
    </source>
</evidence>
<dbReference type="GO" id="GO:0005576">
    <property type="term" value="C:extracellular region"/>
    <property type="evidence" value="ECO:0007669"/>
    <property type="project" value="TreeGrafter"/>
</dbReference>
<dbReference type="InterPro" id="IPR011330">
    <property type="entry name" value="Glyco_hydro/deAcase_b/a-brl"/>
</dbReference>
<dbReference type="PANTHER" id="PTHR41695">
    <property type="entry name" value="1,4-ALPHA-GLUCAN BRANCHING ENZYME RV3031-RELATED"/>
    <property type="match status" value="1"/>
</dbReference>
<feature type="binding site" evidence="4">
    <location>
        <position position="258"/>
    </location>
    <ligand>
        <name>substrate</name>
    </ligand>
</feature>
<name>A0A1Z5HQM4_9FIRM</name>
<dbReference type="GO" id="GO:0003844">
    <property type="term" value="F:1,4-alpha-glucan branching enzyme activity"/>
    <property type="evidence" value="ECO:0007669"/>
    <property type="project" value="InterPro"/>
</dbReference>
<dbReference type="InterPro" id="IPR015293">
    <property type="entry name" value="BE_C"/>
</dbReference>
<feature type="active site" description="Proton donor" evidence="3">
    <location>
        <position position="350"/>
    </location>
</feature>
<dbReference type="AlphaFoldDB" id="A0A1Z5HQM4"/>
<feature type="active site" description="Nucleophile" evidence="3">
    <location>
        <position position="190"/>
    </location>
</feature>
<evidence type="ECO:0000259" key="6">
    <source>
        <dbReference type="Pfam" id="PF03065"/>
    </source>
</evidence>
<feature type="binding site" evidence="4">
    <location>
        <position position="464"/>
    </location>
    <ligand>
        <name>substrate</name>
    </ligand>
</feature>
<evidence type="ECO:0000256" key="5">
    <source>
        <dbReference type="RuleBase" id="RU361196"/>
    </source>
</evidence>
<dbReference type="SUPFAM" id="SSF88688">
    <property type="entry name" value="Families 57/38 glycoside transferase middle domain"/>
    <property type="match status" value="1"/>
</dbReference>
<dbReference type="InterPro" id="IPR037090">
    <property type="entry name" value="57_glycoside_trans_central"/>
</dbReference>
<evidence type="ECO:0000256" key="4">
    <source>
        <dbReference type="PIRSR" id="PIRSR640042-2"/>
    </source>
</evidence>
<gene>
    <name evidence="8" type="ORF">KKC1_07410</name>
</gene>
<dbReference type="InterPro" id="IPR040042">
    <property type="entry name" value="Branching_enz_MT3115-like"/>
</dbReference>
<dbReference type="Pfam" id="PF09210">
    <property type="entry name" value="BE_C"/>
    <property type="match status" value="1"/>
</dbReference>
<evidence type="ECO:0000256" key="1">
    <source>
        <dbReference type="ARBA" id="ARBA00006821"/>
    </source>
</evidence>
<dbReference type="EMBL" id="BDGJ01000020">
    <property type="protein sequence ID" value="GAW91580.1"/>
    <property type="molecule type" value="Genomic_DNA"/>
</dbReference>
<evidence type="ECO:0000256" key="3">
    <source>
        <dbReference type="PIRSR" id="PIRSR640042-1"/>
    </source>
</evidence>
<evidence type="ECO:0000256" key="2">
    <source>
        <dbReference type="ARBA" id="ARBA00023277"/>
    </source>
</evidence>
<evidence type="ECO:0000259" key="7">
    <source>
        <dbReference type="Pfam" id="PF09210"/>
    </source>
</evidence>
<feature type="domain" description="Glycoside hydrolase family 57 N-terminal" evidence="6">
    <location>
        <begin position="7"/>
        <end position="306"/>
    </location>
</feature>
<dbReference type="CDD" id="cd10792">
    <property type="entry name" value="GH57N_AmyC_like"/>
    <property type="match status" value="1"/>
</dbReference>
<comment type="similarity">
    <text evidence="1 5">Belongs to the glycosyl hydrolase 57 family.</text>
</comment>
<dbReference type="Pfam" id="PF03065">
    <property type="entry name" value="Glyco_hydro_57"/>
    <property type="match status" value="1"/>
</dbReference>
<dbReference type="InterPro" id="IPR027291">
    <property type="entry name" value="Glyco_hydro_38_N_sf"/>
</dbReference>
<sequence>MTLGYLALILHAHLPFVRHPESEHYLEEKWLYEAITECYIPLIKVFERLIEDEIDFRLTMSLTPPLLSMLNDRLLQQRYLKHLNLLRELAEKEVKRTRHQKEFHEVARMYRRLFEEAYTIYHEKYNDNLIQAFKKFQDLGKLELITCAATHGYLPLVGLEKEIIQAQLKVAVDLHTRLLGRPPTGIWLPECGYRPGLEPILREFGLNYFIVDTHGILYATPRPRYAIFAPLNTQGVAAFGRDVETSLQVWSATEGYPGDFDYREFYRDIGYDLDFDYIKPYIHPDGIRVHTGIKYYRITGRTDYKEPYVPSRATEKAAIHAGNFMFNREKQIEYLAHKMDRPPVIVSPYDAELFGHWWFEGPQWLDFLLRKIACDQNVFRLITPGDYLKLFPHNQPATPCASSWGENGYNDVWLNGSNDWIYRHLHEISYQMIRLARQYTNPTSIEQRALNQAAREVLLAQSSDWAFIMKTGTMVDYAVRRTKLHVGRFLKLHKQILEHKVDENWLKDIEEKDNIFPDIDYRVFAYP</sequence>
<dbReference type="InterPro" id="IPR028995">
    <property type="entry name" value="Glyco_hydro_57/38_cen_sf"/>
</dbReference>
<dbReference type="Gene3D" id="3.20.110.10">
    <property type="entry name" value="Glycoside hydrolase 38, N terminal domain"/>
    <property type="match status" value="1"/>
</dbReference>
<feature type="domain" description="1,4-alpha-glucan branching enzyme C-terminal" evidence="7">
    <location>
        <begin position="424"/>
        <end position="524"/>
    </location>
</feature>
<organism evidence="8 9">
    <name type="scientific">Calderihabitans maritimus</name>
    <dbReference type="NCBI Taxonomy" id="1246530"/>
    <lineage>
        <taxon>Bacteria</taxon>
        <taxon>Bacillati</taxon>
        <taxon>Bacillota</taxon>
        <taxon>Clostridia</taxon>
        <taxon>Neomoorellales</taxon>
        <taxon>Calderihabitantaceae</taxon>
        <taxon>Calderihabitans</taxon>
    </lineage>
</organism>
<feature type="binding site" evidence="4">
    <location>
        <position position="241"/>
    </location>
    <ligand>
        <name>substrate</name>
    </ligand>
</feature>
<dbReference type="Gene3D" id="1.20.1430.10">
    <property type="entry name" value="Families 57/38 glycoside transferase, middle domain"/>
    <property type="match status" value="1"/>
</dbReference>